<comment type="subcellular location">
    <subcellularLocation>
        <location evidence="1">Cell membrane</location>
        <topology evidence="1">Peripheral membrane protein</topology>
    </subcellularLocation>
</comment>
<proteinExistence type="predicted"/>
<dbReference type="InterPro" id="IPR050388">
    <property type="entry name" value="ABC_Ni/Peptide_Import"/>
</dbReference>
<evidence type="ECO:0000256" key="12">
    <source>
        <dbReference type="ARBA" id="ARBA00048610"/>
    </source>
</evidence>
<dbReference type="PROSITE" id="PS00211">
    <property type="entry name" value="ABC_TRANSPORTER_1"/>
    <property type="match status" value="1"/>
</dbReference>
<dbReference type="InterPro" id="IPR003593">
    <property type="entry name" value="AAA+_ATPase"/>
</dbReference>
<keyword evidence="4" id="KW-0547">Nucleotide-binding</keyword>
<keyword evidence="5 15" id="KW-0067">ATP-binding</keyword>
<dbReference type="EC" id="7.2.2.11" evidence="10"/>
<dbReference type="PANTHER" id="PTHR43297:SF13">
    <property type="entry name" value="NICKEL ABC TRANSPORTER, ATP-BINDING PROTEIN"/>
    <property type="match status" value="1"/>
</dbReference>
<dbReference type="Proteomes" id="UP001596442">
    <property type="component" value="Unassembled WGS sequence"/>
</dbReference>
<evidence type="ECO:0000256" key="4">
    <source>
        <dbReference type="ARBA" id="ARBA00022741"/>
    </source>
</evidence>
<feature type="region of interest" description="Disordered" evidence="13">
    <location>
        <begin position="1"/>
        <end position="23"/>
    </location>
</feature>
<comment type="caution">
    <text evidence="15">The sequence shown here is derived from an EMBL/GenBank/DDBJ whole genome shotgun (WGS) entry which is preliminary data.</text>
</comment>
<evidence type="ECO:0000313" key="16">
    <source>
        <dbReference type="Proteomes" id="UP001596442"/>
    </source>
</evidence>
<keyword evidence="2" id="KW-0813">Transport</keyword>
<evidence type="ECO:0000256" key="11">
    <source>
        <dbReference type="ARBA" id="ARBA00044143"/>
    </source>
</evidence>
<comment type="catalytic activity">
    <reaction evidence="12">
        <text>Ni(2+)(out) + ATP + H2O = Ni(2+)(in) + ADP + phosphate + H(+)</text>
        <dbReference type="Rhea" id="RHEA:15557"/>
        <dbReference type="ChEBI" id="CHEBI:15377"/>
        <dbReference type="ChEBI" id="CHEBI:15378"/>
        <dbReference type="ChEBI" id="CHEBI:30616"/>
        <dbReference type="ChEBI" id="CHEBI:43474"/>
        <dbReference type="ChEBI" id="CHEBI:49786"/>
        <dbReference type="ChEBI" id="CHEBI:456216"/>
        <dbReference type="EC" id="7.2.2.11"/>
    </reaction>
    <physiologicalReaction direction="left-to-right" evidence="12">
        <dbReference type="Rhea" id="RHEA:15558"/>
    </physiologicalReaction>
</comment>
<organism evidence="15 16">
    <name type="scientific">Halorubrum tibetense</name>
    <dbReference type="NCBI Taxonomy" id="175631"/>
    <lineage>
        <taxon>Archaea</taxon>
        <taxon>Methanobacteriati</taxon>
        <taxon>Methanobacteriota</taxon>
        <taxon>Stenosarchaea group</taxon>
        <taxon>Halobacteria</taxon>
        <taxon>Halobacteriales</taxon>
        <taxon>Haloferacaceae</taxon>
        <taxon>Halorubrum</taxon>
    </lineage>
</organism>
<sequence>MAIDDREDAVGSSGPTAAARSSADGPLIDVRNLQTAFFTEKETIRAVDGISFDIDPGETVGIVGESGSGKSVTARSLMGLIESPGRVLRGSSIRYRGIEAVRAFADEFSKRTVDIADLEAAYDPDELFGSTAATPEEFGYADPASVPLVDVAAAGYTDEIGLTSGTECVFVTDGSASTPEEIRGGFIEISRLSGEPQRKMRGGRIAMVFQDPLTSLNPVYTVGNQIKESLRQHQGIRGKEATQEAADLLEAVGIPDARRRVDEYPHQFSGGMRQRAVIAMALACEPEMLICDEPTTALDVTIQAQILDLLAEIQESRDVSIMFITHDMGVIAEVSDRVNVMYAGEIVESADVIPLFEDPKHPYTRGLLESIPGGNVDGKLSTIEGSVPTPNEPATYCRFAPRCPKAFDECHEVHPVPIRVESEGESDHTASCLLYPSDVPTAEAVARHSRRNQAGEEK</sequence>
<dbReference type="CDD" id="cd03257">
    <property type="entry name" value="ABC_NikE_OppD_transporters"/>
    <property type="match status" value="1"/>
</dbReference>
<keyword evidence="8" id="KW-0472">Membrane</keyword>
<dbReference type="AlphaFoldDB" id="A0ABD5S8X3"/>
<evidence type="ECO:0000313" key="15">
    <source>
        <dbReference type="EMBL" id="MFC6752885.1"/>
    </source>
</evidence>
<keyword evidence="16" id="KW-1185">Reference proteome</keyword>
<dbReference type="GO" id="GO:0005886">
    <property type="term" value="C:plasma membrane"/>
    <property type="evidence" value="ECO:0007669"/>
    <property type="project" value="UniProtKB-SubCell"/>
</dbReference>
<comment type="subunit">
    <text evidence="9">The complex is composed of two ATP-binding proteins (NikD and NikE), two transmembrane proteins (NikB and NikC) and a solute-binding protein (NikA).</text>
</comment>
<keyword evidence="3" id="KW-1003">Cell membrane</keyword>
<keyword evidence="7" id="KW-0406">Ion transport</keyword>
<dbReference type="PANTHER" id="PTHR43297">
    <property type="entry name" value="OLIGOPEPTIDE TRANSPORT ATP-BINDING PROTEIN APPD"/>
    <property type="match status" value="1"/>
</dbReference>
<dbReference type="Pfam" id="PF08352">
    <property type="entry name" value="oligo_HPY"/>
    <property type="match status" value="1"/>
</dbReference>
<evidence type="ECO:0000256" key="2">
    <source>
        <dbReference type="ARBA" id="ARBA00022448"/>
    </source>
</evidence>
<dbReference type="PROSITE" id="PS50893">
    <property type="entry name" value="ABC_TRANSPORTER_2"/>
    <property type="match status" value="1"/>
</dbReference>
<feature type="domain" description="ABC transporter" evidence="14">
    <location>
        <begin position="28"/>
        <end position="368"/>
    </location>
</feature>
<evidence type="ECO:0000256" key="5">
    <source>
        <dbReference type="ARBA" id="ARBA00022840"/>
    </source>
</evidence>
<evidence type="ECO:0000256" key="10">
    <source>
        <dbReference type="ARBA" id="ARBA00039098"/>
    </source>
</evidence>
<evidence type="ECO:0000256" key="7">
    <source>
        <dbReference type="ARBA" id="ARBA00023065"/>
    </source>
</evidence>
<accession>A0ABD5S8X3</accession>
<dbReference type="InterPro" id="IPR017871">
    <property type="entry name" value="ABC_transporter-like_CS"/>
</dbReference>
<dbReference type="SMART" id="SM00382">
    <property type="entry name" value="AAA"/>
    <property type="match status" value="1"/>
</dbReference>
<evidence type="ECO:0000256" key="6">
    <source>
        <dbReference type="ARBA" id="ARBA00022967"/>
    </source>
</evidence>
<dbReference type="InterPro" id="IPR027417">
    <property type="entry name" value="P-loop_NTPase"/>
</dbReference>
<dbReference type="InterPro" id="IPR003439">
    <property type="entry name" value="ABC_transporter-like_ATP-bd"/>
</dbReference>
<evidence type="ECO:0000256" key="8">
    <source>
        <dbReference type="ARBA" id="ARBA00023136"/>
    </source>
</evidence>
<evidence type="ECO:0000256" key="9">
    <source>
        <dbReference type="ARBA" id="ARBA00038669"/>
    </source>
</evidence>
<dbReference type="NCBIfam" id="TIGR01727">
    <property type="entry name" value="oligo_HPY"/>
    <property type="match status" value="1"/>
</dbReference>
<keyword evidence="6" id="KW-1278">Translocase</keyword>
<dbReference type="SUPFAM" id="SSF52540">
    <property type="entry name" value="P-loop containing nucleoside triphosphate hydrolases"/>
    <property type="match status" value="2"/>
</dbReference>
<dbReference type="EMBL" id="JBHSWW010000047">
    <property type="protein sequence ID" value="MFC6752885.1"/>
    <property type="molecule type" value="Genomic_DNA"/>
</dbReference>
<name>A0ABD5S8X3_9EURY</name>
<dbReference type="Pfam" id="PF00005">
    <property type="entry name" value="ABC_tran"/>
    <property type="match status" value="2"/>
</dbReference>
<protein>
    <recommendedName>
        <fullName evidence="11">Nickel import system ATP-binding protein NikD</fullName>
        <ecNumber evidence="10">7.2.2.11</ecNumber>
    </recommendedName>
</protein>
<dbReference type="Gene3D" id="3.40.50.300">
    <property type="entry name" value="P-loop containing nucleotide triphosphate hydrolases"/>
    <property type="match status" value="1"/>
</dbReference>
<gene>
    <name evidence="15" type="ORF">ACFQEU_05315</name>
</gene>
<evidence type="ECO:0000259" key="14">
    <source>
        <dbReference type="PROSITE" id="PS50893"/>
    </source>
</evidence>
<evidence type="ECO:0000256" key="13">
    <source>
        <dbReference type="SAM" id="MobiDB-lite"/>
    </source>
</evidence>
<dbReference type="InterPro" id="IPR013563">
    <property type="entry name" value="Oligopep_ABC_C"/>
</dbReference>
<dbReference type="GO" id="GO:0015413">
    <property type="term" value="F:ABC-type nickel transporter activity"/>
    <property type="evidence" value="ECO:0007669"/>
    <property type="project" value="UniProtKB-EC"/>
</dbReference>
<evidence type="ECO:0000256" key="1">
    <source>
        <dbReference type="ARBA" id="ARBA00004202"/>
    </source>
</evidence>
<reference evidence="15 16" key="1">
    <citation type="journal article" date="2019" name="Int. J. Syst. Evol. Microbiol.">
        <title>The Global Catalogue of Microorganisms (GCM) 10K type strain sequencing project: providing services to taxonomists for standard genome sequencing and annotation.</title>
        <authorList>
            <consortium name="The Broad Institute Genomics Platform"/>
            <consortium name="The Broad Institute Genome Sequencing Center for Infectious Disease"/>
            <person name="Wu L."/>
            <person name="Ma J."/>
        </authorList>
    </citation>
    <scope>NUCLEOTIDE SEQUENCE [LARGE SCALE GENOMIC DNA]</scope>
    <source>
        <strain evidence="15 16">CGMCC 1.3239</strain>
    </source>
</reference>
<evidence type="ECO:0000256" key="3">
    <source>
        <dbReference type="ARBA" id="ARBA00022475"/>
    </source>
</evidence>
<dbReference type="GO" id="GO:0005524">
    <property type="term" value="F:ATP binding"/>
    <property type="evidence" value="ECO:0007669"/>
    <property type="project" value="UniProtKB-KW"/>
</dbReference>
<dbReference type="RefSeq" id="WP_379779996.1">
    <property type="nucleotide sequence ID" value="NZ_JBHSWW010000047.1"/>
</dbReference>